<proteinExistence type="predicted"/>
<evidence type="ECO:0000259" key="3">
    <source>
        <dbReference type="SMART" id="SM00646"/>
    </source>
</evidence>
<dbReference type="EMBL" id="RHHU01000022">
    <property type="protein sequence ID" value="RNB78946.1"/>
    <property type="molecule type" value="Genomic_DNA"/>
</dbReference>
<dbReference type="SMART" id="SM00646">
    <property type="entry name" value="Ami_3"/>
    <property type="match status" value="1"/>
</dbReference>
<keyword evidence="1 4" id="KW-0378">Hydrolase</keyword>
<dbReference type="InterPro" id="IPR050695">
    <property type="entry name" value="N-acetylmuramoyl_amidase_3"/>
</dbReference>
<evidence type="ECO:0000313" key="5">
    <source>
        <dbReference type="Proteomes" id="UP000269573"/>
    </source>
</evidence>
<dbReference type="InterPro" id="IPR014234">
    <property type="entry name" value="Spore_CwlD"/>
</dbReference>
<dbReference type="GO" id="GO:0009253">
    <property type="term" value="P:peptidoglycan catabolic process"/>
    <property type="evidence" value="ECO:0007669"/>
    <property type="project" value="InterPro"/>
</dbReference>
<keyword evidence="2" id="KW-0472">Membrane</keyword>
<dbReference type="GO" id="GO:0030288">
    <property type="term" value="C:outer membrane-bounded periplasmic space"/>
    <property type="evidence" value="ECO:0007669"/>
    <property type="project" value="TreeGrafter"/>
</dbReference>
<organism evidence="4 5">
    <name type="scientific">Brevibacillus nitrificans</name>
    <dbReference type="NCBI Taxonomy" id="651560"/>
    <lineage>
        <taxon>Bacteria</taxon>
        <taxon>Bacillati</taxon>
        <taxon>Bacillota</taxon>
        <taxon>Bacilli</taxon>
        <taxon>Bacillales</taxon>
        <taxon>Paenibacillaceae</taxon>
        <taxon>Brevibacillus</taxon>
    </lineage>
</organism>
<dbReference type="AlphaFoldDB" id="A0A3M8CT17"/>
<dbReference type="Pfam" id="PF01520">
    <property type="entry name" value="Amidase_3"/>
    <property type="match status" value="1"/>
</dbReference>
<dbReference type="SUPFAM" id="SSF53187">
    <property type="entry name" value="Zn-dependent exopeptidases"/>
    <property type="match status" value="1"/>
</dbReference>
<dbReference type="Gene3D" id="3.40.630.40">
    <property type="entry name" value="Zn-dependent exopeptidases"/>
    <property type="match status" value="1"/>
</dbReference>
<sequence>MGQRGRYTVTRKGIGWILAFALLVVLFTYEAPDRSSWTAWSLPLAGTVIAIDAGHGGKDGGATSATGEVVEKDVTLAISMYLRDFLQQSGAYVIMTREEDKDLASPEADANRKRKSEDIRNRVKLVNENTPDFLISIHVNSIPSPKWSGAQTFYSPGFKKSAEMSYLIQDEIKRVIGNTDRVPKLTNNVFLIREVACPAVLVEVGFVSNTQEAKQLQSVDYQKAMANAIYQGILRQYSGEKVSVTPES</sequence>
<gene>
    <name evidence="4" type="primary">cwlD</name>
    <name evidence="4" type="ORF">EDM59_28470</name>
</gene>
<dbReference type="PANTHER" id="PTHR30404">
    <property type="entry name" value="N-ACETYLMURAMOYL-L-ALANINE AMIDASE"/>
    <property type="match status" value="1"/>
</dbReference>
<evidence type="ECO:0000313" key="4">
    <source>
        <dbReference type="EMBL" id="RNB78946.1"/>
    </source>
</evidence>
<dbReference type="CDD" id="cd02696">
    <property type="entry name" value="MurNAc-LAA"/>
    <property type="match status" value="1"/>
</dbReference>
<protein>
    <submittedName>
        <fullName evidence="4">N-acetylmuramoyl-L-alanine amidase CwlD</fullName>
        <ecNumber evidence="4">3.5.1.28</ecNumber>
    </submittedName>
</protein>
<dbReference type="EC" id="3.5.1.28" evidence="4"/>
<dbReference type="NCBIfam" id="TIGR02883">
    <property type="entry name" value="spore_cwlD"/>
    <property type="match status" value="1"/>
</dbReference>
<comment type="caution">
    <text evidence="4">The sequence shown here is derived from an EMBL/GenBank/DDBJ whole genome shotgun (WGS) entry which is preliminary data.</text>
</comment>
<dbReference type="Proteomes" id="UP000269573">
    <property type="component" value="Unassembled WGS sequence"/>
</dbReference>
<evidence type="ECO:0000256" key="2">
    <source>
        <dbReference type="SAM" id="Phobius"/>
    </source>
</evidence>
<dbReference type="GO" id="GO:0008745">
    <property type="term" value="F:N-acetylmuramoyl-L-alanine amidase activity"/>
    <property type="evidence" value="ECO:0007669"/>
    <property type="project" value="UniProtKB-EC"/>
</dbReference>
<reference evidence="4 5" key="1">
    <citation type="submission" date="2018-10" db="EMBL/GenBank/DDBJ databases">
        <title>Phylogenomics of Brevibacillus.</title>
        <authorList>
            <person name="Dunlap C."/>
        </authorList>
    </citation>
    <scope>NUCLEOTIDE SEQUENCE [LARGE SCALE GENOMIC DNA]</scope>
    <source>
        <strain evidence="4 5">JCM 15774</strain>
    </source>
</reference>
<name>A0A3M8CT17_9BACL</name>
<feature type="domain" description="MurNAc-LAA" evidence="3">
    <location>
        <begin position="123"/>
        <end position="234"/>
    </location>
</feature>
<keyword evidence="2" id="KW-1133">Transmembrane helix</keyword>
<keyword evidence="2" id="KW-0812">Transmembrane</keyword>
<keyword evidence="5" id="KW-1185">Reference proteome</keyword>
<evidence type="ECO:0000256" key="1">
    <source>
        <dbReference type="ARBA" id="ARBA00022801"/>
    </source>
</evidence>
<feature type="transmembrane region" description="Helical" evidence="2">
    <location>
        <begin position="12"/>
        <end position="29"/>
    </location>
</feature>
<accession>A0A3M8CT17</accession>
<dbReference type="InterPro" id="IPR002508">
    <property type="entry name" value="MurNAc-LAA_cat"/>
</dbReference>
<dbReference type="PANTHER" id="PTHR30404:SF0">
    <property type="entry name" value="N-ACETYLMURAMOYL-L-ALANINE AMIDASE AMIC"/>
    <property type="match status" value="1"/>
</dbReference>